<feature type="domain" description="Dynamin-type G" evidence="5">
    <location>
        <begin position="43"/>
        <end position="328"/>
    </location>
</feature>
<protein>
    <recommendedName>
        <fullName evidence="8">P-loop containing nucleoside triphosphate hydrolase protein</fullName>
    </recommendedName>
</protein>
<dbReference type="CDD" id="cd08771">
    <property type="entry name" value="DLP_1"/>
    <property type="match status" value="1"/>
</dbReference>
<feature type="region of interest" description="Disordered" evidence="3">
    <location>
        <begin position="697"/>
        <end position="730"/>
    </location>
</feature>
<dbReference type="GO" id="GO:0005525">
    <property type="term" value="F:GTP binding"/>
    <property type="evidence" value="ECO:0007669"/>
    <property type="project" value="InterPro"/>
</dbReference>
<dbReference type="GO" id="GO:0005739">
    <property type="term" value="C:mitochondrion"/>
    <property type="evidence" value="ECO:0007669"/>
    <property type="project" value="TreeGrafter"/>
</dbReference>
<dbReference type="PRINTS" id="PR00195">
    <property type="entry name" value="DYNAMIN"/>
</dbReference>
<dbReference type="FunFam" id="3.40.50.300:FF:001425">
    <property type="entry name" value="Dynamin GTPase, putative"/>
    <property type="match status" value="1"/>
</dbReference>
<feature type="region of interest" description="Disordered" evidence="3">
    <location>
        <begin position="847"/>
        <end position="1012"/>
    </location>
</feature>
<reference evidence="6" key="1">
    <citation type="journal article" date="2020" name="Stud. Mycol.">
        <title>101 Dothideomycetes genomes: a test case for predicting lifestyles and emergence of pathogens.</title>
        <authorList>
            <person name="Haridas S."/>
            <person name="Albert R."/>
            <person name="Binder M."/>
            <person name="Bloem J."/>
            <person name="Labutti K."/>
            <person name="Salamov A."/>
            <person name="Andreopoulos B."/>
            <person name="Baker S."/>
            <person name="Barry K."/>
            <person name="Bills G."/>
            <person name="Bluhm B."/>
            <person name="Cannon C."/>
            <person name="Castanera R."/>
            <person name="Culley D."/>
            <person name="Daum C."/>
            <person name="Ezra D."/>
            <person name="Gonzalez J."/>
            <person name="Henrissat B."/>
            <person name="Kuo A."/>
            <person name="Liang C."/>
            <person name="Lipzen A."/>
            <person name="Lutzoni F."/>
            <person name="Magnuson J."/>
            <person name="Mondo S."/>
            <person name="Nolan M."/>
            <person name="Ohm R."/>
            <person name="Pangilinan J."/>
            <person name="Park H.-J."/>
            <person name="Ramirez L."/>
            <person name="Alfaro M."/>
            <person name="Sun H."/>
            <person name="Tritt A."/>
            <person name="Yoshinaga Y."/>
            <person name="Zwiers L.-H."/>
            <person name="Turgeon B."/>
            <person name="Goodwin S."/>
            <person name="Spatafora J."/>
            <person name="Crous P."/>
            <person name="Grigoriev I."/>
        </authorList>
    </citation>
    <scope>NUCLEOTIDE SEQUENCE</scope>
    <source>
        <strain evidence="6">CBS 269.34</strain>
    </source>
</reference>
<dbReference type="GO" id="GO:0016559">
    <property type="term" value="P:peroxisome fission"/>
    <property type="evidence" value="ECO:0007669"/>
    <property type="project" value="TreeGrafter"/>
</dbReference>
<name>A0A6A6R4I6_9PEZI</name>
<evidence type="ECO:0000313" key="7">
    <source>
        <dbReference type="Proteomes" id="UP000799750"/>
    </source>
</evidence>
<feature type="region of interest" description="Disordered" evidence="3">
    <location>
        <begin position="792"/>
        <end position="817"/>
    </location>
</feature>
<dbReference type="GO" id="GO:0008017">
    <property type="term" value="F:microtubule binding"/>
    <property type="evidence" value="ECO:0007669"/>
    <property type="project" value="TreeGrafter"/>
</dbReference>
<keyword evidence="7" id="KW-1185">Reference proteome</keyword>
<dbReference type="SMART" id="SM00053">
    <property type="entry name" value="DYNc"/>
    <property type="match status" value="1"/>
</dbReference>
<dbReference type="EMBL" id="MU004185">
    <property type="protein sequence ID" value="KAF2498673.1"/>
    <property type="molecule type" value="Genomic_DNA"/>
</dbReference>
<dbReference type="PANTHER" id="PTHR11566:SF149">
    <property type="entry name" value="GTPASE, PUTATIVE (AFU_ORTHOLOGUE AFUA_6G11890)-RELATED"/>
    <property type="match status" value="1"/>
</dbReference>
<feature type="compositionally biased region" description="Polar residues" evidence="3">
    <location>
        <begin position="720"/>
        <end position="730"/>
    </location>
</feature>
<dbReference type="GO" id="GO:0016020">
    <property type="term" value="C:membrane"/>
    <property type="evidence" value="ECO:0007669"/>
    <property type="project" value="TreeGrafter"/>
</dbReference>
<dbReference type="OrthoDB" id="415706at2759"/>
<feature type="region of interest" description="Disordered" evidence="3">
    <location>
        <begin position="93"/>
        <end position="112"/>
    </location>
</feature>
<dbReference type="InterPro" id="IPR027417">
    <property type="entry name" value="P-loop_NTPase"/>
</dbReference>
<gene>
    <name evidence="6" type="ORF">BU16DRAFT_302086</name>
</gene>
<dbReference type="Gene3D" id="1.20.120.1240">
    <property type="entry name" value="Dynamin, middle domain"/>
    <property type="match status" value="1"/>
</dbReference>
<keyword evidence="2" id="KW-0342">GTP-binding</keyword>
<feature type="compositionally biased region" description="Low complexity" evidence="3">
    <location>
        <begin position="891"/>
        <end position="940"/>
    </location>
</feature>
<feature type="compositionally biased region" description="Polar residues" evidence="3">
    <location>
        <begin position="744"/>
        <end position="771"/>
    </location>
</feature>
<dbReference type="InterPro" id="IPR022812">
    <property type="entry name" value="Dynamin"/>
</dbReference>
<dbReference type="InterPro" id="IPR001401">
    <property type="entry name" value="Dynamin_GTPase"/>
</dbReference>
<evidence type="ECO:0008006" key="8">
    <source>
        <dbReference type="Google" id="ProtNLM"/>
    </source>
</evidence>
<dbReference type="SUPFAM" id="SSF52540">
    <property type="entry name" value="P-loop containing nucleoside triphosphate hydrolases"/>
    <property type="match status" value="1"/>
</dbReference>
<dbReference type="AlphaFoldDB" id="A0A6A6R4I6"/>
<feature type="compositionally biased region" description="Polar residues" evidence="3">
    <location>
        <begin position="955"/>
        <end position="965"/>
    </location>
</feature>
<dbReference type="Proteomes" id="UP000799750">
    <property type="component" value="Unassembled WGS sequence"/>
</dbReference>
<evidence type="ECO:0000256" key="1">
    <source>
        <dbReference type="ARBA" id="ARBA00022741"/>
    </source>
</evidence>
<keyword evidence="1" id="KW-0547">Nucleotide-binding</keyword>
<evidence type="ECO:0000256" key="3">
    <source>
        <dbReference type="SAM" id="MobiDB-lite"/>
    </source>
</evidence>
<dbReference type="InterPro" id="IPR045063">
    <property type="entry name" value="Dynamin_N"/>
</dbReference>
<feature type="compositionally biased region" description="Low complexity" evidence="3">
    <location>
        <begin position="973"/>
        <end position="985"/>
    </location>
</feature>
<dbReference type="PROSITE" id="PS51718">
    <property type="entry name" value="G_DYNAMIN_2"/>
    <property type="match status" value="1"/>
</dbReference>
<feature type="domain" description="GED" evidence="4">
    <location>
        <begin position="583"/>
        <end position="674"/>
    </location>
</feature>
<proteinExistence type="predicted"/>
<dbReference type="InterPro" id="IPR030381">
    <property type="entry name" value="G_DYNAMIN_dom"/>
</dbReference>
<dbReference type="InterPro" id="IPR000375">
    <property type="entry name" value="Dynamin_stalk"/>
</dbReference>
<dbReference type="InterPro" id="IPR020850">
    <property type="entry name" value="GED_dom"/>
</dbReference>
<feature type="compositionally biased region" description="Polar residues" evidence="3">
    <location>
        <begin position="792"/>
        <end position="814"/>
    </location>
</feature>
<dbReference type="PROSITE" id="PS51388">
    <property type="entry name" value="GED"/>
    <property type="match status" value="1"/>
</dbReference>
<evidence type="ECO:0000313" key="6">
    <source>
        <dbReference type="EMBL" id="KAF2498673.1"/>
    </source>
</evidence>
<evidence type="ECO:0000259" key="4">
    <source>
        <dbReference type="PROSITE" id="PS51388"/>
    </source>
</evidence>
<evidence type="ECO:0000256" key="2">
    <source>
        <dbReference type="ARBA" id="ARBA00023134"/>
    </source>
</evidence>
<feature type="compositionally biased region" description="Low complexity" evidence="3">
    <location>
        <begin position="563"/>
        <end position="579"/>
    </location>
</feature>
<dbReference type="GO" id="GO:0000266">
    <property type="term" value="P:mitochondrial fission"/>
    <property type="evidence" value="ECO:0007669"/>
    <property type="project" value="TreeGrafter"/>
</dbReference>
<feature type="region of interest" description="Disordered" evidence="3">
    <location>
        <begin position="557"/>
        <end position="583"/>
    </location>
</feature>
<accession>A0A6A6R4I6</accession>
<evidence type="ECO:0000259" key="5">
    <source>
        <dbReference type="PROSITE" id="PS51718"/>
    </source>
</evidence>
<feature type="compositionally biased region" description="Polar residues" evidence="3">
    <location>
        <begin position="878"/>
        <end position="890"/>
    </location>
</feature>
<dbReference type="GO" id="GO:0003924">
    <property type="term" value="F:GTPase activity"/>
    <property type="evidence" value="ECO:0007669"/>
    <property type="project" value="InterPro"/>
</dbReference>
<dbReference type="GO" id="GO:0048312">
    <property type="term" value="P:intracellular distribution of mitochondria"/>
    <property type="evidence" value="ECO:0007669"/>
    <property type="project" value="TreeGrafter"/>
</dbReference>
<dbReference type="Gene3D" id="3.40.50.300">
    <property type="entry name" value="P-loop containing nucleotide triphosphate hydrolases"/>
    <property type="match status" value="1"/>
</dbReference>
<dbReference type="PANTHER" id="PTHR11566">
    <property type="entry name" value="DYNAMIN"/>
    <property type="match status" value="1"/>
</dbReference>
<feature type="region of interest" description="Disordered" evidence="3">
    <location>
        <begin position="744"/>
        <end position="776"/>
    </location>
</feature>
<dbReference type="Pfam" id="PF00350">
    <property type="entry name" value="Dynamin_N"/>
    <property type="match status" value="1"/>
</dbReference>
<feature type="compositionally biased region" description="Polar residues" evidence="3">
    <location>
        <begin position="862"/>
        <end position="871"/>
    </location>
</feature>
<dbReference type="Pfam" id="PF01031">
    <property type="entry name" value="Dynamin_M"/>
    <property type="match status" value="1"/>
</dbReference>
<dbReference type="GO" id="GO:0006897">
    <property type="term" value="P:endocytosis"/>
    <property type="evidence" value="ECO:0007669"/>
    <property type="project" value="TreeGrafter"/>
</dbReference>
<dbReference type="GO" id="GO:0005874">
    <property type="term" value="C:microtubule"/>
    <property type="evidence" value="ECO:0007669"/>
    <property type="project" value="TreeGrafter"/>
</dbReference>
<organism evidence="6 7">
    <name type="scientific">Lophium mytilinum</name>
    <dbReference type="NCBI Taxonomy" id="390894"/>
    <lineage>
        <taxon>Eukaryota</taxon>
        <taxon>Fungi</taxon>
        <taxon>Dikarya</taxon>
        <taxon>Ascomycota</taxon>
        <taxon>Pezizomycotina</taxon>
        <taxon>Dothideomycetes</taxon>
        <taxon>Pleosporomycetidae</taxon>
        <taxon>Mytilinidiales</taxon>
        <taxon>Mytilinidiaceae</taxon>
        <taxon>Lophium</taxon>
    </lineage>
</organism>
<sequence length="1012" mass="110246">MSVPSSKWSSETTLNQLHSPDESQLLDVIDQLRSQGVGRLLGEDGLPQLIVCGDQSSGKSSVLEALTRVRFPTRSNLCTTFATELKLRRSTTTRISTKIKPGPSRSDEDKQRLSQFKESFQSPDHFPQLIETARACMKGIDHEKSETFFDDILQVEINGPDLAPLTIVDLPGIIHFRNNEQEVQIVSNIVRKYMKQRNSIILAVVAANNDYSNQVILTYTKAIVPQGDRVLGIITKPDTLHPESKKEQDFLSLARNTEIKFEHGWHVVRNWDSDTQSCTFEQRDQAEHDFFENGSWANLPTQYTGLGIDSLRQRLSKILLDHIRKSMPSILAKLNEDRDESEGLLKRLGKSRETPKEQHDFLSDVSETFTEHMRDALDATYRRSSFFQEKHRKLRAVVQNLNEEFANEMLLQGQKWYIIPDNLTNDPAPIVKLLQGKAYRRSNFIQEIVVPLVRSERGHELPGAFNHLLIGSLFRQQIEPWEDLASAHIERVWVTINRFVEELLDHITDETTSNNLLVHVFDPAMKVRRRAVEKNLQELLLPHKDYEPMNLDPSFSIGIPGVESENSGDGTSNSTTRDSSNSHEKLLDAMQSYYKPAMMIFMNNVASLGIEQCLLAELPKVFSSSVARNMNVEILASIATESRATIEQRARLRKRLELLETGLETIKQFTPRGMHDHGASRSTQTKSQLRELLPTIFSTSPAGSKAQDKSVEPPLGAGTPSRSQSPFSSTASVDLFGFSKETTIQTRSEQNQTSSSRTPTKHSPQPSIGLSTTGGFGASTAIKTGNSLFGSNPSSFSLPDTSGPAQKTTSSTSGFGDMKIPLSMLGSSFSNASKSTTSGFGGSLFGSTKTSQTAPSSLFGASGSTNNTTPSGFGGSLFDSTKTGQTPSSLFGTPGSTNSTTTSGFSGSLFSSTETSQTAPGSLFGTSGSTNNTTTSGGHSPQPKLVGSLFGAGNTKGSDSPSVQSKPGGGFFGASSTTASGSNSAQPKSGGGLFGARSKSGEFGFGPNATAK</sequence>